<name>A0ACB9ZJ35_CATRO</name>
<evidence type="ECO:0000313" key="2">
    <source>
        <dbReference type="Proteomes" id="UP001060085"/>
    </source>
</evidence>
<comment type="caution">
    <text evidence="1">The sequence shown here is derived from an EMBL/GenBank/DDBJ whole genome shotgun (WGS) entry which is preliminary data.</text>
</comment>
<gene>
    <name evidence="1" type="ORF">M9H77_33354</name>
</gene>
<dbReference type="EMBL" id="CM044708">
    <property type="protein sequence ID" value="KAI5647349.1"/>
    <property type="molecule type" value="Genomic_DNA"/>
</dbReference>
<accession>A0ACB9ZJ35</accession>
<sequence length="412" mass="46712">MRCLFYCNMISIPDTVLAQNRTTLKIHQCPFLGNSFWQRNLNFGFPRCYFGQLMVARGEMNIEKLEGKEEEKPRFRWVKIGPDITEDQKRAISQISPKLSNRCKAFIKQIICFSPEKGSLLELLAAWVKSMKPARADWLLVLKEMSRLEHPLYLEVAQLALSEETFEAGIRDYTKIIHGYATRNQVQKAENVLLAMKSKGFTCDQVTLTALVHMYSKAGDLNMAGNTFEDMKLLGVALDKRSYGSMIMAYIRAGMLDEGESLLKEMEAEDKYAGREVYKALLRAYSTNGDSKGAQRVFNAIQLAGIIPDAKICALLLNAYVVAGKNTEACIAFENLKRSGIEPNDKCVALVLSVYEKENKLNRALEFLMELERDGFLVGKESSEIMARWFRRLGVLEEVELVLRDYALGMAK</sequence>
<evidence type="ECO:0000313" key="1">
    <source>
        <dbReference type="EMBL" id="KAI5647349.1"/>
    </source>
</evidence>
<protein>
    <submittedName>
        <fullName evidence="1">Uncharacterized protein</fullName>
    </submittedName>
</protein>
<organism evidence="1 2">
    <name type="scientific">Catharanthus roseus</name>
    <name type="common">Madagascar periwinkle</name>
    <name type="synonym">Vinca rosea</name>
    <dbReference type="NCBI Taxonomy" id="4058"/>
    <lineage>
        <taxon>Eukaryota</taxon>
        <taxon>Viridiplantae</taxon>
        <taxon>Streptophyta</taxon>
        <taxon>Embryophyta</taxon>
        <taxon>Tracheophyta</taxon>
        <taxon>Spermatophyta</taxon>
        <taxon>Magnoliopsida</taxon>
        <taxon>eudicotyledons</taxon>
        <taxon>Gunneridae</taxon>
        <taxon>Pentapetalae</taxon>
        <taxon>asterids</taxon>
        <taxon>lamiids</taxon>
        <taxon>Gentianales</taxon>
        <taxon>Apocynaceae</taxon>
        <taxon>Rauvolfioideae</taxon>
        <taxon>Vinceae</taxon>
        <taxon>Catharanthinae</taxon>
        <taxon>Catharanthus</taxon>
    </lineage>
</organism>
<reference evidence="2" key="1">
    <citation type="journal article" date="2023" name="Nat. Plants">
        <title>Single-cell RNA sequencing provides a high-resolution roadmap for understanding the multicellular compartmentation of specialized metabolism.</title>
        <authorList>
            <person name="Sun S."/>
            <person name="Shen X."/>
            <person name="Li Y."/>
            <person name="Li Y."/>
            <person name="Wang S."/>
            <person name="Li R."/>
            <person name="Zhang H."/>
            <person name="Shen G."/>
            <person name="Guo B."/>
            <person name="Wei J."/>
            <person name="Xu J."/>
            <person name="St-Pierre B."/>
            <person name="Chen S."/>
            <person name="Sun C."/>
        </authorList>
    </citation>
    <scope>NUCLEOTIDE SEQUENCE [LARGE SCALE GENOMIC DNA]</scope>
</reference>
<dbReference type="Proteomes" id="UP001060085">
    <property type="component" value="Linkage Group LG08"/>
</dbReference>
<keyword evidence="2" id="KW-1185">Reference proteome</keyword>
<proteinExistence type="predicted"/>